<organism evidence="12 13">
    <name type="scientific">Ornithorhynchus anatinus</name>
    <name type="common">Duckbill platypus</name>
    <dbReference type="NCBI Taxonomy" id="9258"/>
    <lineage>
        <taxon>Eukaryota</taxon>
        <taxon>Metazoa</taxon>
        <taxon>Chordata</taxon>
        <taxon>Craniata</taxon>
        <taxon>Vertebrata</taxon>
        <taxon>Euteleostomi</taxon>
        <taxon>Mammalia</taxon>
        <taxon>Monotremata</taxon>
        <taxon>Ornithorhynchidae</taxon>
        <taxon>Ornithorhynchus</taxon>
    </lineage>
</organism>
<dbReference type="SMART" id="SM00032">
    <property type="entry name" value="CCP"/>
    <property type="match status" value="1"/>
</dbReference>
<dbReference type="PANTHER" id="PTHR13802">
    <property type="entry name" value="MUCIN 4-RELATED"/>
    <property type="match status" value="1"/>
</dbReference>
<dbReference type="OMA" id="FGADWAI"/>
<dbReference type="PROSITE" id="PS50923">
    <property type="entry name" value="SUSHI"/>
    <property type="match status" value="1"/>
</dbReference>
<evidence type="ECO:0000256" key="2">
    <source>
        <dbReference type="ARBA" id="ARBA00022692"/>
    </source>
</evidence>
<feature type="transmembrane region" description="Helical" evidence="7">
    <location>
        <begin position="769"/>
        <end position="791"/>
    </location>
</feature>
<keyword evidence="6" id="KW-0768">Sushi</keyword>
<comment type="caution">
    <text evidence="6">Lacks conserved residue(s) required for the propagation of feature annotation.</text>
</comment>
<feature type="domain" description="AMOP" evidence="8">
    <location>
        <begin position="266"/>
        <end position="414"/>
    </location>
</feature>
<keyword evidence="4 7" id="KW-0472">Membrane</keyword>
<dbReference type="Pfam" id="PF00094">
    <property type="entry name" value="VWD"/>
    <property type="match status" value="1"/>
</dbReference>
<comment type="subcellular location">
    <subcellularLocation>
        <location evidence="1">Membrane</location>
    </subcellularLocation>
</comment>
<reference evidence="12" key="2">
    <citation type="submission" date="2025-09" db="UniProtKB">
        <authorList>
            <consortium name="Ensembl"/>
        </authorList>
    </citation>
    <scope>IDENTIFICATION</scope>
    <source>
        <strain evidence="12">Glennie</strain>
    </source>
</reference>
<feature type="domain" description="Sushi" evidence="9">
    <location>
        <begin position="710"/>
        <end position="767"/>
    </location>
</feature>
<dbReference type="PANTHER" id="PTHR13802:SF63">
    <property type="entry name" value="SUSHI DOMAIN-CONTAINING PROTEIN 2"/>
    <property type="match status" value="1"/>
</dbReference>
<dbReference type="InterPro" id="IPR035976">
    <property type="entry name" value="Sushi/SCR/CCP_sf"/>
</dbReference>
<dbReference type="SMART" id="SM00201">
    <property type="entry name" value="SO"/>
    <property type="match status" value="1"/>
</dbReference>
<evidence type="ECO:0000256" key="5">
    <source>
        <dbReference type="ARBA" id="ARBA00023157"/>
    </source>
</evidence>
<dbReference type="InterPro" id="IPR001212">
    <property type="entry name" value="Somatomedin_B_dom"/>
</dbReference>
<keyword evidence="3 7" id="KW-1133">Transmembrane helix</keyword>
<dbReference type="SUPFAM" id="SSF90188">
    <property type="entry name" value="Somatomedin B domain"/>
    <property type="match status" value="1"/>
</dbReference>
<dbReference type="InterPro" id="IPR005533">
    <property type="entry name" value="AMOP_dom"/>
</dbReference>
<dbReference type="InParanoid" id="A0A6I8N4A4"/>
<dbReference type="Gene3D" id="4.10.410.20">
    <property type="match status" value="1"/>
</dbReference>
<evidence type="ECO:0000256" key="6">
    <source>
        <dbReference type="PROSITE-ProRule" id="PRU00302"/>
    </source>
</evidence>
<keyword evidence="5 6" id="KW-1015">Disulfide bond</keyword>
<dbReference type="Gene3D" id="2.10.70.10">
    <property type="entry name" value="Complement Module, domain 1"/>
    <property type="match status" value="1"/>
</dbReference>
<evidence type="ECO:0000256" key="4">
    <source>
        <dbReference type="ARBA" id="ARBA00023136"/>
    </source>
</evidence>
<feature type="disulfide bond" evidence="6">
    <location>
        <begin position="738"/>
        <end position="765"/>
    </location>
</feature>
<dbReference type="PROSITE" id="PS50958">
    <property type="entry name" value="SMB_2"/>
    <property type="match status" value="1"/>
</dbReference>
<evidence type="ECO:0000259" key="8">
    <source>
        <dbReference type="PROSITE" id="PS50856"/>
    </source>
</evidence>
<dbReference type="GO" id="GO:0051782">
    <property type="term" value="P:negative regulation of cell division"/>
    <property type="evidence" value="ECO:0007669"/>
    <property type="project" value="Ensembl"/>
</dbReference>
<dbReference type="SMART" id="SM00723">
    <property type="entry name" value="AMOP"/>
    <property type="match status" value="1"/>
</dbReference>
<dbReference type="GO" id="GO:0005886">
    <property type="term" value="C:plasma membrane"/>
    <property type="evidence" value="ECO:0007669"/>
    <property type="project" value="Ensembl"/>
</dbReference>
<evidence type="ECO:0000256" key="1">
    <source>
        <dbReference type="ARBA" id="ARBA00004370"/>
    </source>
</evidence>
<dbReference type="InterPro" id="IPR000436">
    <property type="entry name" value="Sushi_SCR_CCP_dom"/>
</dbReference>
<dbReference type="GO" id="GO:1902807">
    <property type="term" value="P:negative regulation of cell cycle G1/S phase transition"/>
    <property type="evidence" value="ECO:0007669"/>
    <property type="project" value="Ensembl"/>
</dbReference>
<dbReference type="GeneTree" id="ENSGT00730000110943"/>
<evidence type="ECO:0000256" key="3">
    <source>
        <dbReference type="ARBA" id="ARBA00022989"/>
    </source>
</evidence>
<evidence type="ECO:0000313" key="13">
    <source>
        <dbReference type="Proteomes" id="UP000002279"/>
    </source>
</evidence>
<dbReference type="PROSITE" id="PS51233">
    <property type="entry name" value="VWFD"/>
    <property type="match status" value="1"/>
</dbReference>
<dbReference type="GO" id="GO:0005615">
    <property type="term" value="C:extracellular space"/>
    <property type="evidence" value="ECO:0000318"/>
    <property type="project" value="GO_Central"/>
</dbReference>
<proteinExistence type="predicted"/>
<dbReference type="Pfam" id="PF03782">
    <property type="entry name" value="AMOP"/>
    <property type="match status" value="1"/>
</dbReference>
<dbReference type="AlphaFoldDB" id="A0A6I8N4A4"/>
<dbReference type="InterPro" id="IPR056619">
    <property type="entry name" value="C8-3_MUC4"/>
</dbReference>
<dbReference type="InterPro" id="IPR001846">
    <property type="entry name" value="VWF_type-D"/>
</dbReference>
<evidence type="ECO:0000259" key="11">
    <source>
        <dbReference type="PROSITE" id="PS51233"/>
    </source>
</evidence>
<feature type="domain" description="SMB" evidence="10">
    <location>
        <begin position="9"/>
        <end position="48"/>
    </location>
</feature>
<dbReference type="Pfam" id="PF01033">
    <property type="entry name" value="Somatomedin_B"/>
    <property type="match status" value="1"/>
</dbReference>
<reference evidence="12" key="1">
    <citation type="submission" date="2025-08" db="UniProtKB">
        <authorList>
            <consortium name="Ensembl"/>
        </authorList>
    </citation>
    <scope>IDENTIFICATION</scope>
    <source>
        <strain evidence="12">Glennie</strain>
    </source>
</reference>
<evidence type="ECO:0000259" key="9">
    <source>
        <dbReference type="PROSITE" id="PS50923"/>
    </source>
</evidence>
<dbReference type="Ensembl" id="ENSOANT00000068879.1">
    <property type="protein sequence ID" value="ENSOANP00000035808.1"/>
    <property type="gene ID" value="ENSOANG00000008165.4"/>
</dbReference>
<feature type="domain" description="VWFD" evidence="11">
    <location>
        <begin position="426"/>
        <end position="626"/>
    </location>
</feature>
<dbReference type="InterPro" id="IPR036024">
    <property type="entry name" value="Somatomedin_B-like_dom_sf"/>
</dbReference>
<dbReference type="SMART" id="SM00216">
    <property type="entry name" value="VWD"/>
    <property type="match status" value="1"/>
</dbReference>
<dbReference type="InterPro" id="IPR051495">
    <property type="entry name" value="Epithelial_Barrier/Signaling"/>
</dbReference>
<name>A0A6I8N4A4_ORNAN</name>
<dbReference type="Gene3D" id="2.60.40.10">
    <property type="entry name" value="Immunoglobulins"/>
    <property type="match status" value="1"/>
</dbReference>
<keyword evidence="13" id="KW-1185">Reference proteome</keyword>
<dbReference type="PROSITE" id="PS50856">
    <property type="entry name" value="AMOP"/>
    <property type="match status" value="1"/>
</dbReference>
<evidence type="ECO:0000259" key="10">
    <source>
        <dbReference type="PROSITE" id="PS50958"/>
    </source>
</evidence>
<dbReference type="InterPro" id="IPR013783">
    <property type="entry name" value="Ig-like_fold"/>
</dbReference>
<dbReference type="Pfam" id="PF23263">
    <property type="entry name" value="C8-3_MUC4"/>
    <property type="match status" value="1"/>
</dbReference>
<dbReference type="FunCoup" id="A0A6I8N4A4">
    <property type="interactions" value="93"/>
</dbReference>
<dbReference type="CDD" id="cd00033">
    <property type="entry name" value="CCP"/>
    <property type="match status" value="1"/>
</dbReference>
<dbReference type="SUPFAM" id="SSF57535">
    <property type="entry name" value="Complement control module/SCR domain"/>
    <property type="match status" value="1"/>
</dbReference>
<protein>
    <submittedName>
        <fullName evidence="12">Sushi domain containing 2</fullName>
    </submittedName>
</protein>
<dbReference type="Bgee" id="ENSOANG00000008165">
    <property type="expression patterns" value="Expressed in adult mammalian kidney and 6 other cell types or tissues"/>
</dbReference>
<gene>
    <name evidence="12" type="primary">SUSD2</name>
</gene>
<sequence length="793" mass="85719">MAAGVTEDAQGSCASRCGNLVGNCSCHTTCSGLGTCCADFQEFCLQISPYSGSVMGGKDFQVLHVAANSSAEIRCRFNHGEVETRGSVDNGGNIHCISPLLYESGRIPFDLSVDGGQTFPRSGTWLAVHPSKVAAEEKSELVNETKWQYYGTPGTGGKLTLNWAPQVLQAPKVNIELWGYQETGAPYSEAWEAHWTYLYDVARELPNSGSFTFTPVPAATQYQSWEVGALRLSANGHSAGQKDIHAVWSNEHALAWHLGEGFRRDSAAWATDKCLAWDKEEDQLPDFLKEIPDCPCTLAQARADTGRFHTDYGCDIEKGSVCTYHPGAVHCVRAVQASTRYAAGQQCCYDASGTQVLTGDSIGGSTPDRGHDWGSPPFRKPPRVPGLSHWLYDVISFYYCCLWSPNCGYYFKHRPSSDCRTYRPPRAASGFGDPHFLTFDGANFTFNGLGEYVLLESNLTGLSVQGRTWPAQMPNGSEAQATGLSSVAMQEGSSDVIEVRRLEGTAGLEVLLNQEVLDLSEQSWLDLKGLFLSSSAVGKSIRNVSMMFSSGAGVEVRGPGSPWGLNVAVLLPESFWDHTRGLFGRLNGAPGDDVAFRNGTALPSDADPWHLLGFGADWAVRNETSLFTYDSRRLVDTFLLGPKHNSSFLPVLVPRPDPNDPLTTEAAALCREDPFCTFDALATRSLTLANATRTAHLWHRQLVDSLRPVVSCGRPLPPSNGDKSGTNYLAGSTVRFSCHQGYVLAGSGERTCQPDGTWSGTPAQCQNQAVLLGVIFGLLGAGAVVALSFLLGK</sequence>
<accession>A0A6I8N4A4</accession>
<evidence type="ECO:0000313" key="12">
    <source>
        <dbReference type="Ensembl" id="ENSOANP00000035808.1"/>
    </source>
</evidence>
<evidence type="ECO:0000256" key="7">
    <source>
        <dbReference type="SAM" id="Phobius"/>
    </source>
</evidence>
<keyword evidence="2 7" id="KW-0812">Transmembrane</keyword>
<dbReference type="Proteomes" id="UP000002279">
    <property type="component" value="Unplaced"/>
</dbReference>
<dbReference type="Pfam" id="PF00084">
    <property type="entry name" value="Sushi"/>
    <property type="match status" value="1"/>
</dbReference>
<dbReference type="PROSITE" id="PS00524">
    <property type="entry name" value="SMB_1"/>
    <property type="match status" value="1"/>
</dbReference>